<accession>A0A7K5HPT2</accession>
<feature type="coiled-coil region" evidence="2">
    <location>
        <begin position="174"/>
        <end position="201"/>
    </location>
</feature>
<comment type="caution">
    <text evidence="4">The sequence shown here is derived from an EMBL/GenBank/DDBJ whole genome shotgun (WGS) entry which is preliminary data.</text>
</comment>
<organism evidence="4 7">
    <name type="scientific">Crotophaga sulcirostris</name>
    <name type="common">Groove-billed ani</name>
    <dbReference type="NCBI Taxonomy" id="33598"/>
    <lineage>
        <taxon>Eukaryota</taxon>
        <taxon>Metazoa</taxon>
        <taxon>Chordata</taxon>
        <taxon>Craniata</taxon>
        <taxon>Vertebrata</taxon>
        <taxon>Euteleostomi</taxon>
        <taxon>Archelosauria</taxon>
        <taxon>Archosauria</taxon>
        <taxon>Dinosauria</taxon>
        <taxon>Saurischia</taxon>
        <taxon>Theropoda</taxon>
        <taxon>Coelurosauria</taxon>
        <taxon>Aves</taxon>
        <taxon>Neognathae</taxon>
        <taxon>Neoaves</taxon>
        <taxon>Otidimorphae</taxon>
        <taxon>Cuculiformes</taxon>
        <taxon>Crotophagidae</taxon>
        <taxon>Crotophaga</taxon>
    </lineage>
</organism>
<dbReference type="EMBL" id="VYZB01000907">
    <property type="protein sequence ID" value="NWS77299.1"/>
    <property type="molecule type" value="Genomic_DNA"/>
</dbReference>
<evidence type="ECO:0000313" key="5">
    <source>
        <dbReference type="EMBL" id="NWS77299.1"/>
    </source>
</evidence>
<keyword evidence="1 2" id="KW-0175">Coiled coil</keyword>
<evidence type="ECO:0000313" key="6">
    <source>
        <dbReference type="EMBL" id="NWS78897.1"/>
    </source>
</evidence>
<feature type="non-terminal residue" evidence="4">
    <location>
        <position position="1"/>
    </location>
</feature>
<reference evidence="4 7" key="1">
    <citation type="submission" date="2019-09" db="EMBL/GenBank/DDBJ databases">
        <title>Bird 10,000 Genomes (B10K) Project - Family phase.</title>
        <authorList>
            <person name="Zhang G."/>
        </authorList>
    </citation>
    <scope>NUCLEOTIDE SEQUENCE [LARGE SCALE GENOMIC DNA]</scope>
    <source>
        <strain evidence="4">B10K-DU-003-44</strain>
        <tissue evidence="4">Muscle</tissue>
    </source>
</reference>
<evidence type="ECO:0000256" key="2">
    <source>
        <dbReference type="SAM" id="Coils"/>
    </source>
</evidence>
<evidence type="ECO:0000313" key="4">
    <source>
        <dbReference type="EMBL" id="NWS71248.1"/>
    </source>
</evidence>
<dbReference type="GO" id="GO:0005856">
    <property type="term" value="C:cytoskeleton"/>
    <property type="evidence" value="ECO:0007669"/>
    <property type="project" value="UniProtKB-ARBA"/>
</dbReference>
<dbReference type="InterPro" id="IPR051147">
    <property type="entry name" value="CFAP_domain-containing"/>
</dbReference>
<dbReference type="PANTHER" id="PTHR21683">
    <property type="entry name" value="COILED-COIL DOMAIN-CONTAINING PROTEIN 42 LIKE-2-LIKE-RELATED"/>
    <property type="match status" value="1"/>
</dbReference>
<sequence>EEDSLSSFLRLQKQKIESAVMQKALEEAEEAFKERMEVLASCWRDLHAKEAQLKADIETSERTLKDTDDMRVHALKKAIKEREQRVQKESELLRAKVELEALKKQHQKLSKKVQKFSIFNKYLEDVVKVSRFQDVQEVIEHYEALVRRRKDTLQSQQCHEEMSEQAQMLLDQHMAEKEAKIQQHKNELKQLQLRLDQARKDILQW</sequence>
<dbReference type="OrthoDB" id="2134857at2759"/>
<gene>
    <name evidence="4" type="primary">Ccdc42_0</name>
    <name evidence="5" type="synonym">Ccdc42_1</name>
    <name evidence="6" type="synonym">Ccdc42_2</name>
    <name evidence="4" type="ORF">CROSUL_R02484</name>
    <name evidence="6" type="ORF">CROSUL_R02860</name>
    <name evidence="5" type="ORF">CROSUL_R08789</name>
</gene>
<dbReference type="AlphaFoldDB" id="A0A7K5HPT2"/>
<evidence type="ECO:0000256" key="1">
    <source>
        <dbReference type="ARBA" id="ARBA00023054"/>
    </source>
</evidence>
<evidence type="ECO:0000259" key="3">
    <source>
        <dbReference type="Pfam" id="PF13863"/>
    </source>
</evidence>
<feature type="coiled-coil region" evidence="2">
    <location>
        <begin position="76"/>
        <end position="112"/>
    </location>
</feature>
<dbReference type="GO" id="GO:0007286">
    <property type="term" value="P:spermatid development"/>
    <property type="evidence" value="ECO:0007669"/>
    <property type="project" value="TreeGrafter"/>
</dbReference>
<dbReference type="EMBL" id="VYZB01000214">
    <property type="protein sequence ID" value="NWS71248.1"/>
    <property type="molecule type" value="Genomic_DNA"/>
</dbReference>
<proteinExistence type="predicted"/>
<dbReference type="EMBL" id="VYZB01001753">
    <property type="protein sequence ID" value="NWS78897.1"/>
    <property type="molecule type" value="Genomic_DNA"/>
</dbReference>
<dbReference type="Pfam" id="PF13863">
    <property type="entry name" value="DUF4200"/>
    <property type="match status" value="1"/>
</dbReference>
<keyword evidence="7" id="KW-1185">Reference proteome</keyword>
<protein>
    <submittedName>
        <fullName evidence="4">CCD42 protein</fullName>
    </submittedName>
</protein>
<name>A0A7K5HPT2_CROSL</name>
<dbReference type="Proteomes" id="UP000549499">
    <property type="component" value="Unassembled WGS sequence"/>
</dbReference>
<dbReference type="InterPro" id="IPR025252">
    <property type="entry name" value="DUF4200"/>
</dbReference>
<feature type="non-terminal residue" evidence="4">
    <location>
        <position position="205"/>
    </location>
</feature>
<feature type="domain" description="DUF4200" evidence="3">
    <location>
        <begin position="12"/>
        <end position="128"/>
    </location>
</feature>
<evidence type="ECO:0000313" key="7">
    <source>
        <dbReference type="Proteomes" id="UP000549499"/>
    </source>
</evidence>
<dbReference type="PANTHER" id="PTHR21683:SF8">
    <property type="entry name" value="COILED-COIL DOMAIN-CONTAINING PROTEIN 42"/>
    <property type="match status" value="1"/>
</dbReference>